<protein>
    <submittedName>
        <fullName evidence="1">Uncharacterized protein</fullName>
    </submittedName>
</protein>
<evidence type="ECO:0000313" key="2">
    <source>
        <dbReference type="Proteomes" id="UP000199075"/>
    </source>
</evidence>
<accession>A0A1H0LVA7</accession>
<reference evidence="2" key="1">
    <citation type="submission" date="2016-10" db="EMBL/GenBank/DDBJ databases">
        <authorList>
            <person name="Varghese N."/>
            <person name="Submissions S."/>
        </authorList>
    </citation>
    <scope>NUCLEOTIDE SEQUENCE [LARGE SCALE GENOMIC DNA]</scope>
    <source>
        <strain evidence="2">CGMCC 1.6444</strain>
    </source>
</reference>
<name>A0A1H0LVA7_9GAMM</name>
<dbReference type="STRING" id="419597.SAMN04487957_110121"/>
<dbReference type="OrthoDB" id="6164533at2"/>
<dbReference type="RefSeq" id="WP_089680345.1">
    <property type="nucleotide sequence ID" value="NZ_FNIV01000010.1"/>
</dbReference>
<sequence>MGMALARLTEAATMTRDEWQRVANPWRIVEAAQEDEAARDAAVVRIIDTCLELQLVRRHDSVGYQPFSVTGNIPMPGSGKAIDQAMMAAEKYRPDSEWHQACARLLDWLPRRQAAAMMLQAARVRPGVVGDCQWAVTARQMVERQEVLLRSLGMREHVTRPFESVRALQECAARARGRLREWLAVGATQDVDEVRG</sequence>
<evidence type="ECO:0000313" key="1">
    <source>
        <dbReference type="EMBL" id="SDO72128.1"/>
    </source>
</evidence>
<keyword evidence="2" id="KW-1185">Reference proteome</keyword>
<organism evidence="1 2">
    <name type="scientific">Halomonas shengliensis</name>
    <dbReference type="NCBI Taxonomy" id="419597"/>
    <lineage>
        <taxon>Bacteria</taxon>
        <taxon>Pseudomonadati</taxon>
        <taxon>Pseudomonadota</taxon>
        <taxon>Gammaproteobacteria</taxon>
        <taxon>Oceanospirillales</taxon>
        <taxon>Halomonadaceae</taxon>
        <taxon>Halomonas</taxon>
    </lineage>
</organism>
<gene>
    <name evidence="1" type="ORF">SAMN04487957_110121</name>
</gene>
<dbReference type="EMBL" id="FNIV01000010">
    <property type="protein sequence ID" value="SDO72128.1"/>
    <property type="molecule type" value="Genomic_DNA"/>
</dbReference>
<dbReference type="AlphaFoldDB" id="A0A1H0LVA7"/>
<proteinExistence type="predicted"/>
<dbReference type="Proteomes" id="UP000199075">
    <property type="component" value="Unassembled WGS sequence"/>
</dbReference>